<dbReference type="EMBL" id="QFNK01000082">
    <property type="protein sequence ID" value="PZO86954.1"/>
    <property type="molecule type" value="Genomic_DNA"/>
</dbReference>
<proteinExistence type="predicted"/>
<dbReference type="AlphaFoldDB" id="A0A2W4ZXC6"/>
<sequence length="252" mass="27225">MNNETPDRRTGRLSAAFNKAVRPALEKVGYILTTYPSKATGASGLAADVMFMGQALENGNNIGVCAAVIGMYASVQLVRFGDPKISSEQKEGFEDPQDKRTLRQIVFNPSKYPWEHLGMVRVSSMGLIFAGGVAGASYGEIGYSAMALLGYAVKMGIAEREKGSVPVPETGSRIMREIYNTKAYVLENPNPTAGIFWNAGLVPYAAEAVLKGEYYKLASAALYFLPNTFTMLSSKRAQTLPSDPVPPRHDPA</sequence>
<accession>A0A2W4ZXC6</accession>
<dbReference type="Proteomes" id="UP000249557">
    <property type="component" value="Unassembled WGS sequence"/>
</dbReference>
<gene>
    <name evidence="1" type="ORF">DI626_05195</name>
</gene>
<evidence type="ECO:0000313" key="1">
    <source>
        <dbReference type="EMBL" id="PZO86954.1"/>
    </source>
</evidence>
<organism evidence="1 2">
    <name type="scientific">Micavibrio aeruginosavorus</name>
    <dbReference type="NCBI Taxonomy" id="349221"/>
    <lineage>
        <taxon>Bacteria</taxon>
        <taxon>Pseudomonadati</taxon>
        <taxon>Bdellovibrionota</taxon>
        <taxon>Bdellovibrionia</taxon>
        <taxon>Bdellovibrionales</taxon>
        <taxon>Pseudobdellovibrionaceae</taxon>
        <taxon>Micavibrio</taxon>
    </lineage>
</organism>
<name>A0A2W4ZXC6_9BACT</name>
<comment type="caution">
    <text evidence="1">The sequence shown here is derived from an EMBL/GenBank/DDBJ whole genome shotgun (WGS) entry which is preliminary data.</text>
</comment>
<evidence type="ECO:0000313" key="2">
    <source>
        <dbReference type="Proteomes" id="UP000249557"/>
    </source>
</evidence>
<protein>
    <submittedName>
        <fullName evidence="1">Uncharacterized protein</fullName>
    </submittedName>
</protein>
<reference evidence="1 2" key="1">
    <citation type="submission" date="2017-08" db="EMBL/GenBank/DDBJ databases">
        <title>Infants hospitalized years apart are colonized by the same room-sourced microbial strains.</title>
        <authorList>
            <person name="Brooks B."/>
            <person name="Olm M.R."/>
            <person name="Firek B.A."/>
            <person name="Baker R."/>
            <person name="Thomas B.C."/>
            <person name="Morowitz M.J."/>
            <person name="Banfield J.F."/>
        </authorList>
    </citation>
    <scope>NUCLEOTIDE SEQUENCE [LARGE SCALE GENOMIC DNA]</scope>
    <source>
        <strain evidence="1">S2_018_000_R2_104</strain>
    </source>
</reference>